<reference evidence="1 2" key="1">
    <citation type="submission" date="2017-06" db="EMBL/GenBank/DDBJ databases">
        <authorList>
            <person name="Kim H.J."/>
            <person name="Triplett B.A."/>
        </authorList>
    </citation>
    <scope>NUCLEOTIDE SEQUENCE [LARGE SCALE GENOMIC DNA]</scope>
    <source>
        <strain evidence="1 2">DSM 13116</strain>
    </source>
</reference>
<accession>A0A239CIQ5</accession>
<sequence>MTRVRQLEEENLTLAGQLEAEAGKRKEVQDRIEALLTKVQATLGGQ</sequence>
<gene>
    <name evidence="1" type="ORF">SAMN04488503_3145</name>
</gene>
<dbReference type="Proteomes" id="UP000198324">
    <property type="component" value="Unassembled WGS sequence"/>
</dbReference>
<dbReference type="EMBL" id="FZOC01000008">
    <property type="protein sequence ID" value="SNS19839.1"/>
    <property type="molecule type" value="Genomic_DNA"/>
</dbReference>
<proteinExistence type="predicted"/>
<evidence type="ECO:0000313" key="1">
    <source>
        <dbReference type="EMBL" id="SNS19839.1"/>
    </source>
</evidence>
<dbReference type="AlphaFoldDB" id="A0A239CIQ5"/>
<keyword evidence="2" id="KW-1185">Reference proteome</keyword>
<protein>
    <recommendedName>
        <fullName evidence="3">Cell division protein ZapB</fullName>
    </recommendedName>
</protein>
<evidence type="ECO:0008006" key="3">
    <source>
        <dbReference type="Google" id="ProtNLM"/>
    </source>
</evidence>
<organism evidence="1 2">
    <name type="scientific">Humidesulfovibrio mexicanus</name>
    <dbReference type="NCBI Taxonomy" id="147047"/>
    <lineage>
        <taxon>Bacteria</taxon>
        <taxon>Pseudomonadati</taxon>
        <taxon>Thermodesulfobacteriota</taxon>
        <taxon>Desulfovibrionia</taxon>
        <taxon>Desulfovibrionales</taxon>
        <taxon>Desulfovibrionaceae</taxon>
        <taxon>Humidesulfovibrio</taxon>
    </lineage>
</organism>
<evidence type="ECO:0000313" key="2">
    <source>
        <dbReference type="Proteomes" id="UP000198324"/>
    </source>
</evidence>
<name>A0A239CIQ5_9BACT</name>